<dbReference type="PANTHER" id="PTHR43313:SF3">
    <property type="entry name" value="17-BETA-HYDROXYSTEROID DEHYDROGENASE TYPE 2"/>
    <property type="match status" value="1"/>
</dbReference>
<dbReference type="PROSITE" id="PS00061">
    <property type="entry name" value="ADH_SHORT"/>
    <property type="match status" value="1"/>
</dbReference>
<dbReference type="PRINTS" id="PR00080">
    <property type="entry name" value="SDRFAMILY"/>
</dbReference>
<dbReference type="PANTHER" id="PTHR43313">
    <property type="entry name" value="SHORT-CHAIN DEHYDROGENASE/REDUCTASE FAMILY 9C"/>
    <property type="match status" value="1"/>
</dbReference>
<dbReference type="STRING" id="144197.ENSSPAP00000031235"/>
<keyword evidence="2" id="KW-0560">Oxidoreductase</keyword>
<dbReference type="Ensembl" id="ENSSPAT00000031737.1">
    <property type="protein sequence ID" value="ENSSPAP00000031235.1"/>
    <property type="gene ID" value="ENSSPAG00000023414.1"/>
</dbReference>
<dbReference type="InterPro" id="IPR002347">
    <property type="entry name" value="SDR_fam"/>
</dbReference>
<evidence type="ECO:0000256" key="2">
    <source>
        <dbReference type="ARBA" id="ARBA00023002"/>
    </source>
</evidence>
<dbReference type="AlphaFoldDB" id="A0A3B5BDV8"/>
<dbReference type="Pfam" id="PF00106">
    <property type="entry name" value="adh_short"/>
    <property type="match status" value="1"/>
</dbReference>
<dbReference type="InterPro" id="IPR020904">
    <property type="entry name" value="Sc_DH/Rdtase_CS"/>
</dbReference>
<name>A0A3B5BDV8_9TELE</name>
<dbReference type="PRINTS" id="PR00081">
    <property type="entry name" value="GDHRDH"/>
</dbReference>
<proteinExistence type="inferred from homology"/>
<protein>
    <submittedName>
        <fullName evidence="4">Hydroxysteroid 17-beta dehydrogenase 2</fullName>
    </submittedName>
</protein>
<evidence type="ECO:0000256" key="1">
    <source>
        <dbReference type="ARBA" id="ARBA00006484"/>
    </source>
</evidence>
<dbReference type="GO" id="GO:0008202">
    <property type="term" value="P:steroid metabolic process"/>
    <property type="evidence" value="ECO:0007669"/>
    <property type="project" value="TreeGrafter"/>
</dbReference>
<dbReference type="GeneTree" id="ENSGT00940000160204"/>
<dbReference type="InterPro" id="IPR036291">
    <property type="entry name" value="NAD(P)-bd_dom_sf"/>
</dbReference>
<accession>A0A3B5BDV8</accession>
<dbReference type="SUPFAM" id="SSF51735">
    <property type="entry name" value="NAD(P)-binding Rossmann-fold domains"/>
    <property type="match status" value="1"/>
</dbReference>
<reference evidence="4" key="1">
    <citation type="submission" date="2023-09" db="UniProtKB">
        <authorList>
            <consortium name="Ensembl"/>
        </authorList>
    </citation>
    <scope>IDENTIFICATION</scope>
</reference>
<dbReference type="Gene3D" id="3.40.50.720">
    <property type="entry name" value="NAD(P)-binding Rossmann-like Domain"/>
    <property type="match status" value="1"/>
</dbReference>
<comment type="similarity">
    <text evidence="1 3">Belongs to the short-chain dehydrogenases/reductases (SDR) family.</text>
</comment>
<evidence type="ECO:0000313" key="4">
    <source>
        <dbReference type="Ensembl" id="ENSSPAP00000031235.1"/>
    </source>
</evidence>
<evidence type="ECO:0000256" key="3">
    <source>
        <dbReference type="RuleBase" id="RU000363"/>
    </source>
</evidence>
<dbReference type="GO" id="GO:0016491">
    <property type="term" value="F:oxidoreductase activity"/>
    <property type="evidence" value="ECO:0007669"/>
    <property type="project" value="UniProtKB-KW"/>
</dbReference>
<sequence length="398" mass="43004">MEVWTGVSQVSVVLYVCTLLWKRQQILDVLHRCDLTCAFLIGPLIGPLVAALCCTESPDSYSGAVCGGCCCSVGLICIIARKQKLLPVQNRAVLVTGCDSGFGQALVQQLSRMGLKVFAGVLDVNGVGAQRLRELRRENLQLLQLDITDAAQVEAALQHVQTQVSDSGLWGLVNNAGVLQCPVDAELQPLAAFRRCMDVNFLSAVHMCQLFLPLLRRAAGRIVNVSSLAAEVPMPMFGAYGASKAALKVVSEVMRQELAPWGVRVSVIQPAGFRTSTSDRFTDSVRRHAAQLLATVSAEARADYGDSYISSLSGGLAIMSRQAAADLSPVVDDMCDALLSANPRALYAPGQMGWLLPFLHRTCSTTVFDAIISHLPKYTNQQPEVQRLLWTVGSLFKL</sequence>
<organism evidence="4">
    <name type="scientific">Stegastes partitus</name>
    <name type="common">bicolor damselfish</name>
    <dbReference type="NCBI Taxonomy" id="144197"/>
    <lineage>
        <taxon>Eukaryota</taxon>
        <taxon>Metazoa</taxon>
        <taxon>Chordata</taxon>
        <taxon>Craniata</taxon>
        <taxon>Vertebrata</taxon>
        <taxon>Euteleostomi</taxon>
        <taxon>Actinopterygii</taxon>
        <taxon>Neopterygii</taxon>
        <taxon>Teleostei</taxon>
        <taxon>Neoteleostei</taxon>
        <taxon>Acanthomorphata</taxon>
        <taxon>Ovalentaria</taxon>
        <taxon>Pomacentridae</taxon>
        <taxon>Stegastes</taxon>
    </lineage>
</organism>